<dbReference type="VEuPathDB" id="MicrosporidiaDB:H312_00059"/>
<accession>A0A059F5Z8</accession>
<dbReference type="HOGENOM" id="CLU_1740043_0_0_1"/>
<name>A0A059F5Z8_9MICR</name>
<protein>
    <submittedName>
        <fullName evidence="2">Uncharacterized protein</fullName>
    </submittedName>
</protein>
<feature type="region of interest" description="Disordered" evidence="1">
    <location>
        <begin position="45"/>
        <end position="120"/>
    </location>
</feature>
<evidence type="ECO:0000256" key="1">
    <source>
        <dbReference type="SAM" id="MobiDB-lite"/>
    </source>
</evidence>
<dbReference type="Proteomes" id="UP000030655">
    <property type="component" value="Unassembled WGS sequence"/>
</dbReference>
<sequence length="150" mass="17129">MNITIILFCILSFSGIFMFGGGMIPKLLSKGTDLLLNSLNNLGFQNAGNLSGTSKKEQEKKKKEKELQNDNTGKPQTQKNNMDKETEKKKGMKEKNGVKSKVKNKRKKREFTSENSTNNSKDKLYIYKVNPFTESVILKAIKKPQYKETW</sequence>
<reference evidence="3" key="1">
    <citation type="submission" date="2013-02" db="EMBL/GenBank/DDBJ databases">
        <authorList>
            <consortium name="The Broad Institute Genome Sequencing Platform"/>
            <person name="Cuomo C."/>
            <person name="Becnel J."/>
            <person name="Sanscrainte N."/>
            <person name="Walker B."/>
            <person name="Young S.K."/>
            <person name="Zeng Q."/>
            <person name="Gargeya S."/>
            <person name="Fitzgerald M."/>
            <person name="Haas B."/>
            <person name="Abouelleil A."/>
            <person name="Alvarado L."/>
            <person name="Arachchi H.M."/>
            <person name="Berlin A.M."/>
            <person name="Chapman S.B."/>
            <person name="Dewar J."/>
            <person name="Goldberg J."/>
            <person name="Griggs A."/>
            <person name="Gujja S."/>
            <person name="Hansen M."/>
            <person name="Howarth C."/>
            <person name="Imamovic A."/>
            <person name="Larimer J."/>
            <person name="McCowan C."/>
            <person name="Murphy C."/>
            <person name="Neiman D."/>
            <person name="Pearson M."/>
            <person name="Priest M."/>
            <person name="Roberts A."/>
            <person name="Saif S."/>
            <person name="Shea T."/>
            <person name="Sisk P."/>
            <person name="Sykes S."/>
            <person name="Wortman J."/>
            <person name="Nusbaum C."/>
            <person name="Birren B."/>
        </authorList>
    </citation>
    <scope>NUCLEOTIDE SEQUENCE [LARGE SCALE GENOMIC DNA]</scope>
    <source>
        <strain evidence="3">PRA339</strain>
    </source>
</reference>
<feature type="compositionally biased region" description="Basic and acidic residues" evidence="1">
    <location>
        <begin position="81"/>
        <end position="97"/>
    </location>
</feature>
<feature type="compositionally biased region" description="Basic residues" evidence="1">
    <location>
        <begin position="98"/>
        <end position="109"/>
    </location>
</feature>
<keyword evidence="3" id="KW-1185">Reference proteome</keyword>
<organism evidence="2 3">
    <name type="scientific">Anncaliia algerae PRA339</name>
    <dbReference type="NCBI Taxonomy" id="1288291"/>
    <lineage>
        <taxon>Eukaryota</taxon>
        <taxon>Fungi</taxon>
        <taxon>Fungi incertae sedis</taxon>
        <taxon>Microsporidia</taxon>
        <taxon>Tubulinosematoidea</taxon>
        <taxon>Tubulinosematidae</taxon>
        <taxon>Anncaliia</taxon>
    </lineage>
</organism>
<feature type="compositionally biased region" description="Basic and acidic residues" evidence="1">
    <location>
        <begin position="54"/>
        <end position="68"/>
    </location>
</feature>
<dbReference type="AlphaFoldDB" id="A0A059F5Z8"/>
<evidence type="ECO:0000313" key="2">
    <source>
        <dbReference type="EMBL" id="KCZ82401.1"/>
    </source>
</evidence>
<evidence type="ECO:0000313" key="3">
    <source>
        <dbReference type="Proteomes" id="UP000030655"/>
    </source>
</evidence>
<dbReference type="EMBL" id="KK365130">
    <property type="protein sequence ID" value="KCZ82401.1"/>
    <property type="molecule type" value="Genomic_DNA"/>
</dbReference>
<reference evidence="2 3" key="2">
    <citation type="submission" date="2014-03" db="EMBL/GenBank/DDBJ databases">
        <title>The Genome Sequence of Anncaliia algerae insect isolate PRA339.</title>
        <authorList>
            <consortium name="The Broad Institute Genome Sequencing Platform"/>
            <consortium name="The Broad Institute Genome Sequencing Center for Infectious Disease"/>
            <person name="Cuomo C."/>
            <person name="Becnel J."/>
            <person name="Sanscrainte N."/>
            <person name="Walker B."/>
            <person name="Young S.K."/>
            <person name="Zeng Q."/>
            <person name="Gargeya S."/>
            <person name="Fitzgerald M."/>
            <person name="Haas B."/>
            <person name="Abouelleil A."/>
            <person name="Alvarado L."/>
            <person name="Arachchi H.M."/>
            <person name="Berlin A.M."/>
            <person name="Chapman S.B."/>
            <person name="Dewar J."/>
            <person name="Goldberg J."/>
            <person name="Griggs A."/>
            <person name="Gujja S."/>
            <person name="Hansen M."/>
            <person name="Howarth C."/>
            <person name="Imamovic A."/>
            <person name="Larimer J."/>
            <person name="McCowan C."/>
            <person name="Murphy C."/>
            <person name="Neiman D."/>
            <person name="Pearson M."/>
            <person name="Priest M."/>
            <person name="Roberts A."/>
            <person name="Saif S."/>
            <person name="Shea T."/>
            <person name="Sisk P."/>
            <person name="Sykes S."/>
            <person name="Wortman J."/>
            <person name="Nusbaum C."/>
            <person name="Birren B."/>
        </authorList>
    </citation>
    <scope>NUCLEOTIDE SEQUENCE [LARGE SCALE GENOMIC DNA]</scope>
    <source>
        <strain evidence="2 3">PRA339</strain>
    </source>
</reference>
<feature type="compositionally biased region" description="Polar residues" evidence="1">
    <location>
        <begin position="69"/>
        <end position="80"/>
    </location>
</feature>
<gene>
    <name evidence="2" type="ORF">H312_00059</name>
</gene>
<proteinExistence type="predicted"/>